<feature type="chain" id="PRO_5046856739" description="Immunodominant antigen B" evidence="1">
    <location>
        <begin position="25"/>
        <end position="167"/>
    </location>
</feature>
<name>A0ABS0TBI8_9STAP</name>
<gene>
    <name evidence="2" type="ORF">HHH54_05820</name>
</gene>
<protein>
    <recommendedName>
        <fullName evidence="4">Immunodominant antigen B</fullName>
    </recommendedName>
</protein>
<reference evidence="2 3" key="1">
    <citation type="submission" date="2020-04" db="EMBL/GenBank/DDBJ databases">
        <title>Staphylococcus species from domestic dog.</title>
        <authorList>
            <person name="Paterson G.K."/>
        </authorList>
    </citation>
    <scope>NUCLEOTIDE SEQUENCE [LARGE SCALE GENOMIC DNA]</scope>
    <source>
        <strain evidence="2 3">H16/1A</strain>
    </source>
</reference>
<feature type="signal peptide" evidence="1">
    <location>
        <begin position="1"/>
        <end position="24"/>
    </location>
</feature>
<keyword evidence="1" id="KW-0732">Signal</keyword>
<dbReference type="Proteomes" id="UP000751852">
    <property type="component" value="Unassembled WGS sequence"/>
</dbReference>
<evidence type="ECO:0000313" key="3">
    <source>
        <dbReference type="Proteomes" id="UP000751852"/>
    </source>
</evidence>
<dbReference type="EMBL" id="JABANU010000012">
    <property type="protein sequence ID" value="MBI5975118.1"/>
    <property type="molecule type" value="Genomic_DNA"/>
</dbReference>
<evidence type="ECO:0000313" key="2">
    <source>
        <dbReference type="EMBL" id="MBI5975118.1"/>
    </source>
</evidence>
<comment type="caution">
    <text evidence="2">The sequence shown here is derived from an EMBL/GenBank/DDBJ whole genome shotgun (WGS) entry which is preliminary data.</text>
</comment>
<evidence type="ECO:0008006" key="4">
    <source>
        <dbReference type="Google" id="ProtNLM"/>
    </source>
</evidence>
<organism evidence="2 3">
    <name type="scientific">Staphylococcus canis</name>
    <dbReference type="NCBI Taxonomy" id="2724942"/>
    <lineage>
        <taxon>Bacteria</taxon>
        <taxon>Bacillati</taxon>
        <taxon>Bacillota</taxon>
        <taxon>Bacilli</taxon>
        <taxon>Bacillales</taxon>
        <taxon>Staphylococcaceae</taxon>
        <taxon>Staphylococcus</taxon>
    </lineage>
</organism>
<dbReference type="NCBIfam" id="NF047391">
    <property type="entry name" value="SA0570_fam"/>
    <property type="match status" value="1"/>
</dbReference>
<accession>A0ABS0TBI8</accession>
<proteinExistence type="predicted"/>
<dbReference type="RefSeq" id="WP_198617901.1">
    <property type="nucleotide sequence ID" value="NZ_JABANU010000012.1"/>
</dbReference>
<evidence type="ECO:0000256" key="1">
    <source>
        <dbReference type="SAM" id="SignalP"/>
    </source>
</evidence>
<dbReference type="InterPro" id="IPR058116">
    <property type="entry name" value="SA0570-like"/>
</dbReference>
<sequence>MKKLASACLITGMMFFSLNAGVQAYDGNDIEAVEAFQEGARSIEHVTIGNTLHQVEKQYGKGIQSQAAYSNEHYHEYYLPQGVLVVTTNGDQPEAKVTHIAMSYKELDGATYEQVKSTVSRQAIMREHYNRITGNHGYIQDGKVSYQFTSEAPEDQVLKLYRIDIEA</sequence>
<keyword evidence="3" id="KW-1185">Reference proteome</keyword>